<feature type="coiled-coil region" evidence="11">
    <location>
        <begin position="24"/>
        <end position="51"/>
    </location>
</feature>
<dbReference type="Pfam" id="PF02867">
    <property type="entry name" value="Ribonuc_red_lgC"/>
    <property type="match status" value="1"/>
</dbReference>
<organism evidence="13 14">
    <name type="scientific">Fusobacterium equinum</name>
    <dbReference type="NCBI Taxonomy" id="134605"/>
    <lineage>
        <taxon>Bacteria</taxon>
        <taxon>Fusobacteriati</taxon>
        <taxon>Fusobacteriota</taxon>
        <taxon>Fusobacteriia</taxon>
        <taxon>Fusobacteriales</taxon>
        <taxon>Fusobacteriaceae</taxon>
        <taxon>Fusobacterium</taxon>
    </lineage>
</organism>
<dbReference type="RefSeq" id="WP_008802249.1">
    <property type="nucleotide sequence ID" value="NZ_KQ956519.1"/>
</dbReference>
<evidence type="ECO:0000256" key="9">
    <source>
        <dbReference type="PROSITE-ProRule" id="PRU00492"/>
    </source>
</evidence>
<name>A0A133NHN5_9FUSO</name>
<keyword evidence="6 10" id="KW-0560">Oxidoreductase</keyword>
<comment type="similarity">
    <text evidence="1 10">Belongs to the ribonucleoside diphosphate reductase large chain family.</text>
</comment>
<dbReference type="InterPro" id="IPR013346">
    <property type="entry name" value="NrdE_NrdA_C"/>
</dbReference>
<keyword evidence="7 10" id="KW-0215">Deoxyribonucleotide synthesis</keyword>
<sequence>MNLERRKVINRDGIIEDLNIEKIREKLVRACAGLEVNMVELESKIESIYEENITTKKIQESLINSAVSMTSFEESDWAEVAGRLLMMEAEREVYHSRGFSYGELEKTISLMLSYGLYDARLSKYTKEEIYELNQAIVPERDMVYDYAGASMFVHRYLLKYSGKIHELPQEVFMIIAMLLSIYEKDKVKVAKEIYEGLSLRKISLATPILANLRIPNGNLSSCFITAIDDNIESIFYNVDSIAKISKNGGGVGVNISRIRAKGSMVNGYYNASGGVVPWIRILNDTAVAVNQQGRRAGAVTVAIDSWHLDMESFLELQTENGDQRGKAYDIYPQVVVSNLFMERVKSGADWTLVDPYEIRQIYGVELCELYGVEFEEVYERIERENKIQLKKIMKARDLFKEIMKSQLETGMPYIFFKDRANERNHNSHLGMIGNGNLCMESFSNFSPSKNFQEKIVGNVAIHEKEMGEVHTCNLLSLNLAEIMEEELEKYTSLAVRALDNTIDLTVTPLAESNKHNEKYRTIGVGAMGLADYLAREYMIYEESEEEISQVFERIAAYALKASAFLARDRGQYPAFVGSKWSQGIFFGKTQDWYEKHSKYSDVWKEVFYLVDQYGLRNGELTAIAPNTSTSLLMGATASVVPTFSRFFIEKNQSGATPRVVKYLKDRAWFYPEFKNVDPKTYVKITSKIGQWTTQGVSMELLFDLNKNVRAKDIYDTLLTAWETGCKSVYYVRTIQKNTNIMNEKEECESCSG</sequence>
<dbReference type="AlphaFoldDB" id="A0A133NHN5"/>
<dbReference type="PANTHER" id="PTHR11573:SF6">
    <property type="entry name" value="RIBONUCLEOSIDE-DIPHOSPHATE REDUCTASE LARGE SUBUNIT"/>
    <property type="match status" value="1"/>
</dbReference>
<evidence type="ECO:0000256" key="5">
    <source>
        <dbReference type="ARBA" id="ARBA00022840"/>
    </source>
</evidence>
<dbReference type="PROSITE" id="PS00089">
    <property type="entry name" value="RIBORED_LARGE"/>
    <property type="match status" value="1"/>
</dbReference>
<evidence type="ECO:0000313" key="13">
    <source>
        <dbReference type="EMBL" id="KXA15799.1"/>
    </source>
</evidence>
<dbReference type="Pfam" id="PF00317">
    <property type="entry name" value="Ribonuc_red_lgN"/>
    <property type="match status" value="1"/>
</dbReference>
<dbReference type="EC" id="1.17.4.1" evidence="2 10"/>
<keyword evidence="5 9" id="KW-0067">ATP-binding</keyword>
<dbReference type="InterPro" id="IPR005144">
    <property type="entry name" value="ATP-cone_dom"/>
</dbReference>
<evidence type="ECO:0000256" key="2">
    <source>
        <dbReference type="ARBA" id="ARBA00012274"/>
    </source>
</evidence>
<gene>
    <name evidence="13" type="ORF">HMPREF3206_00606</name>
</gene>
<dbReference type="GO" id="GO:0009263">
    <property type="term" value="P:deoxyribonucleotide biosynthetic process"/>
    <property type="evidence" value="ECO:0007669"/>
    <property type="project" value="UniProtKB-KW"/>
</dbReference>
<reference evidence="14" key="1">
    <citation type="submission" date="2016-01" db="EMBL/GenBank/DDBJ databases">
        <authorList>
            <person name="Mitreva M."/>
            <person name="Pepin K.H."/>
            <person name="Mihindukulasuriya K.A."/>
            <person name="Fulton R."/>
            <person name="Fronick C."/>
            <person name="O'Laughlin M."/>
            <person name="Miner T."/>
            <person name="Herter B."/>
            <person name="Rosa B.A."/>
            <person name="Cordes M."/>
            <person name="Tomlinson C."/>
            <person name="Wollam A."/>
            <person name="Palsikar V.B."/>
            <person name="Mardis E.R."/>
            <person name="Wilson R.K."/>
        </authorList>
    </citation>
    <scope>NUCLEOTIDE SEQUENCE [LARGE SCALE GENOMIC DNA]</scope>
    <source>
        <strain evidence="14">CMW8396</strain>
    </source>
</reference>
<evidence type="ECO:0000256" key="1">
    <source>
        <dbReference type="ARBA" id="ARBA00010406"/>
    </source>
</evidence>
<evidence type="ECO:0000259" key="12">
    <source>
        <dbReference type="PROSITE" id="PS51161"/>
    </source>
</evidence>
<dbReference type="PROSITE" id="PS51161">
    <property type="entry name" value="ATP_CONE"/>
    <property type="match status" value="1"/>
</dbReference>
<dbReference type="Pfam" id="PF03477">
    <property type="entry name" value="ATP-cone"/>
    <property type="match status" value="1"/>
</dbReference>
<dbReference type="CDD" id="cd01679">
    <property type="entry name" value="RNR_I"/>
    <property type="match status" value="1"/>
</dbReference>
<dbReference type="NCBIfam" id="TIGR02506">
    <property type="entry name" value="NrdE_NrdA"/>
    <property type="match status" value="1"/>
</dbReference>
<evidence type="ECO:0000256" key="11">
    <source>
        <dbReference type="SAM" id="Coils"/>
    </source>
</evidence>
<comment type="catalytic activity">
    <reaction evidence="8 10">
        <text>a 2'-deoxyribonucleoside 5'-diphosphate + [thioredoxin]-disulfide + H2O = a ribonucleoside 5'-diphosphate + [thioredoxin]-dithiol</text>
        <dbReference type="Rhea" id="RHEA:23252"/>
        <dbReference type="Rhea" id="RHEA-COMP:10698"/>
        <dbReference type="Rhea" id="RHEA-COMP:10700"/>
        <dbReference type="ChEBI" id="CHEBI:15377"/>
        <dbReference type="ChEBI" id="CHEBI:29950"/>
        <dbReference type="ChEBI" id="CHEBI:50058"/>
        <dbReference type="ChEBI" id="CHEBI:57930"/>
        <dbReference type="ChEBI" id="CHEBI:73316"/>
        <dbReference type="EC" id="1.17.4.1"/>
    </reaction>
</comment>
<proteinExistence type="inferred from homology"/>
<dbReference type="FunFam" id="3.20.70.20:FF:000014">
    <property type="entry name" value="Ribonucleoside-diphosphate reductase"/>
    <property type="match status" value="1"/>
</dbReference>
<keyword evidence="14" id="KW-1185">Reference proteome</keyword>
<evidence type="ECO:0000256" key="4">
    <source>
        <dbReference type="ARBA" id="ARBA00022741"/>
    </source>
</evidence>
<evidence type="ECO:0000313" key="14">
    <source>
        <dbReference type="Proteomes" id="UP000070617"/>
    </source>
</evidence>
<dbReference type="Proteomes" id="UP000070617">
    <property type="component" value="Unassembled WGS sequence"/>
</dbReference>
<evidence type="ECO:0000256" key="6">
    <source>
        <dbReference type="ARBA" id="ARBA00023002"/>
    </source>
</evidence>
<feature type="domain" description="ATP-cone" evidence="12">
    <location>
        <begin position="6"/>
        <end position="95"/>
    </location>
</feature>
<dbReference type="SUPFAM" id="SSF51998">
    <property type="entry name" value="PFL-like glycyl radical enzymes"/>
    <property type="match status" value="1"/>
</dbReference>
<dbReference type="InterPro" id="IPR000788">
    <property type="entry name" value="RNR_lg_C"/>
</dbReference>
<dbReference type="PATRIC" id="fig|134605.3.peg.608"/>
<dbReference type="GO" id="GO:0005524">
    <property type="term" value="F:ATP binding"/>
    <property type="evidence" value="ECO:0007669"/>
    <property type="project" value="UniProtKB-UniRule"/>
</dbReference>
<keyword evidence="3" id="KW-0021">Allosteric enzyme</keyword>
<accession>A0A133NHN5</accession>
<evidence type="ECO:0000256" key="3">
    <source>
        <dbReference type="ARBA" id="ARBA00022533"/>
    </source>
</evidence>
<dbReference type="InterPro" id="IPR013509">
    <property type="entry name" value="RNR_lsu_N"/>
</dbReference>
<dbReference type="PRINTS" id="PR01183">
    <property type="entry name" value="RIBORDTASEM1"/>
</dbReference>
<keyword evidence="11" id="KW-0175">Coiled coil</keyword>
<dbReference type="SUPFAM" id="SSF48168">
    <property type="entry name" value="R1 subunit of ribonucleotide reductase, N-terminal domain"/>
    <property type="match status" value="1"/>
</dbReference>
<dbReference type="InterPro" id="IPR008926">
    <property type="entry name" value="RNR_R1-su_N"/>
</dbReference>
<dbReference type="Gene3D" id="3.20.70.20">
    <property type="match status" value="1"/>
</dbReference>
<comment type="function">
    <text evidence="10">Provides the precursors necessary for DNA synthesis. Catalyzes the biosynthesis of deoxyribonucleotides from the corresponding ribonucleotides.</text>
</comment>
<dbReference type="GO" id="GO:0004748">
    <property type="term" value="F:ribonucleoside-diphosphate reductase activity, thioredoxin disulfide as acceptor"/>
    <property type="evidence" value="ECO:0007669"/>
    <property type="project" value="UniProtKB-EC"/>
</dbReference>
<evidence type="ECO:0000256" key="7">
    <source>
        <dbReference type="ARBA" id="ARBA00023116"/>
    </source>
</evidence>
<dbReference type="EMBL" id="LRPX01000023">
    <property type="protein sequence ID" value="KXA15799.1"/>
    <property type="molecule type" value="Genomic_DNA"/>
</dbReference>
<evidence type="ECO:0000256" key="8">
    <source>
        <dbReference type="ARBA" id="ARBA00047754"/>
    </source>
</evidence>
<protein>
    <recommendedName>
        <fullName evidence="2 10">Ribonucleoside-diphosphate reductase</fullName>
        <ecNumber evidence="2 10">1.17.4.1</ecNumber>
    </recommendedName>
</protein>
<dbReference type="GO" id="GO:0005971">
    <property type="term" value="C:ribonucleoside-diphosphate reductase complex"/>
    <property type="evidence" value="ECO:0007669"/>
    <property type="project" value="TreeGrafter"/>
</dbReference>
<keyword evidence="4 9" id="KW-0547">Nucleotide-binding</keyword>
<evidence type="ECO:0000256" key="10">
    <source>
        <dbReference type="RuleBase" id="RU003410"/>
    </source>
</evidence>
<dbReference type="PANTHER" id="PTHR11573">
    <property type="entry name" value="RIBONUCLEOSIDE-DIPHOSPHATE REDUCTASE LARGE CHAIN"/>
    <property type="match status" value="1"/>
</dbReference>
<dbReference type="STRING" id="134605.HMPREF3206_00606"/>
<dbReference type="UniPathway" id="UPA00326"/>
<comment type="caution">
    <text evidence="13">The sequence shown here is derived from an EMBL/GenBank/DDBJ whole genome shotgun (WGS) entry which is preliminary data.</text>
</comment>
<dbReference type="InterPro" id="IPR039718">
    <property type="entry name" value="Rrm1"/>
</dbReference>